<dbReference type="SUPFAM" id="SSF89550">
    <property type="entry name" value="PHP domain-like"/>
    <property type="match status" value="1"/>
</dbReference>
<dbReference type="OrthoDB" id="9808747at2"/>
<dbReference type="PANTHER" id="PTHR36928:SF1">
    <property type="entry name" value="PHOSPHATASE YCDX-RELATED"/>
    <property type="match status" value="1"/>
</dbReference>
<dbReference type="Pfam" id="PF14716">
    <property type="entry name" value="HHH_8"/>
    <property type="match status" value="1"/>
</dbReference>
<dbReference type="Proteomes" id="UP000027986">
    <property type="component" value="Chromosome"/>
</dbReference>
<evidence type="ECO:0000259" key="1">
    <source>
        <dbReference type="SMART" id="SM00481"/>
    </source>
</evidence>
<dbReference type="KEGG" id="dni:HX89_12050"/>
<dbReference type="Gene3D" id="1.10.150.110">
    <property type="entry name" value="DNA polymerase beta, N-terminal domain-like"/>
    <property type="match status" value="1"/>
</dbReference>
<dbReference type="NCBIfam" id="NF005928">
    <property type="entry name" value="PRK07945.1"/>
    <property type="match status" value="1"/>
</dbReference>
<dbReference type="FunFam" id="3.20.20.140:FF:000047">
    <property type="entry name" value="PHP domain-containing protein"/>
    <property type="match status" value="1"/>
</dbReference>
<dbReference type="AlphaFoldDB" id="A0A075JN15"/>
<dbReference type="InterPro" id="IPR047967">
    <property type="entry name" value="PolX_PHP"/>
</dbReference>
<dbReference type="InterPro" id="IPR016195">
    <property type="entry name" value="Pol/histidinol_Pase-like"/>
</dbReference>
<dbReference type="GO" id="GO:0008270">
    <property type="term" value="F:zinc ion binding"/>
    <property type="evidence" value="ECO:0007669"/>
    <property type="project" value="TreeGrafter"/>
</dbReference>
<dbReference type="InterPro" id="IPR010996">
    <property type="entry name" value="HHH_MUS81"/>
</dbReference>
<accession>A0A075JN15</accession>
<dbReference type="EMBL" id="CP008889">
    <property type="protein sequence ID" value="AIF41543.1"/>
    <property type="molecule type" value="Genomic_DNA"/>
</dbReference>
<dbReference type="GO" id="GO:0042578">
    <property type="term" value="F:phosphoric ester hydrolase activity"/>
    <property type="evidence" value="ECO:0007669"/>
    <property type="project" value="TreeGrafter"/>
</dbReference>
<dbReference type="PANTHER" id="PTHR36928">
    <property type="entry name" value="PHOSPHATASE YCDX-RELATED"/>
    <property type="match status" value="1"/>
</dbReference>
<dbReference type="CDD" id="cd07436">
    <property type="entry name" value="PHP_PolX"/>
    <property type="match status" value="1"/>
</dbReference>
<evidence type="ECO:0000313" key="3">
    <source>
        <dbReference type="Proteomes" id="UP000027986"/>
    </source>
</evidence>
<dbReference type="SUPFAM" id="SSF47802">
    <property type="entry name" value="DNA polymerase beta, N-terminal domain-like"/>
    <property type="match status" value="1"/>
</dbReference>
<dbReference type="SMART" id="SM00481">
    <property type="entry name" value="POLIIIAc"/>
    <property type="match status" value="1"/>
</dbReference>
<dbReference type="HOGENOM" id="CLU_069822_0_0_11"/>
<sequence length="348" mass="37632">MTGAPTPREALDRIAFLLERRRAGTYRVKAFRGASRAIAALDEETLRAQAADGSLADVSGIGKTTLAVITEALDGRVPSYLDQLEESSPEYLVEGAQRVMAAVKGDCHTHSHWSDGGSPIDEMVMAAISLGREYIVQTDHSPSLRVANGLSAERLTKQLGVIDAMNSALGATGTPFVLLKGIEVDIKEDGSLDQRADMLDRLDVRVASVHSKLRSGPAAMTKRMLGAIENPHTTILGHCTGRLVDGERGVRPPSTFDSKAVFAACAEHRVAVEINARPERCDPPDHLIREAIDAGCYFSLDSDAHAPGQLDFLQYGAARIEELGVPLERVITTWDVERVRAFARKEIA</sequence>
<dbReference type="RefSeq" id="WP_038569382.1">
    <property type="nucleotide sequence ID" value="NZ_CP008889.1"/>
</dbReference>
<gene>
    <name evidence="2" type="ORF">HX89_12050</name>
</gene>
<evidence type="ECO:0000313" key="2">
    <source>
        <dbReference type="EMBL" id="AIF41543.1"/>
    </source>
</evidence>
<organism evidence="2 3">
    <name type="scientific">Dermacoccus nishinomiyaensis</name>
    <dbReference type="NCBI Taxonomy" id="1274"/>
    <lineage>
        <taxon>Bacteria</taxon>
        <taxon>Bacillati</taxon>
        <taxon>Actinomycetota</taxon>
        <taxon>Actinomycetes</taxon>
        <taxon>Micrococcales</taxon>
        <taxon>Dermacoccaceae</taxon>
        <taxon>Dermacoccus</taxon>
    </lineage>
</organism>
<reference evidence="2 3" key="1">
    <citation type="submission" date="2014-07" db="EMBL/GenBank/DDBJ databases">
        <title>Genome Sequencing of Dermacoccus nishinomiyaensis.</title>
        <authorList>
            <person name="Hong K.W."/>
            <person name="Chan K.G."/>
        </authorList>
    </citation>
    <scope>NUCLEOTIDE SEQUENCE [LARGE SCALE GENOMIC DNA]</scope>
    <source>
        <strain evidence="2 3">M25</strain>
    </source>
</reference>
<dbReference type="InterPro" id="IPR004013">
    <property type="entry name" value="PHP_dom"/>
</dbReference>
<proteinExistence type="predicted"/>
<name>A0A075JN15_9MICO</name>
<dbReference type="Pfam" id="PF02811">
    <property type="entry name" value="PHP"/>
    <property type="match status" value="1"/>
</dbReference>
<dbReference type="GeneID" id="41841807"/>
<feature type="domain" description="Polymerase/histidinol phosphatase N-terminal" evidence="1">
    <location>
        <begin position="105"/>
        <end position="188"/>
    </location>
</feature>
<protein>
    <recommendedName>
        <fullName evidence="1">Polymerase/histidinol phosphatase N-terminal domain-containing protein</fullName>
    </recommendedName>
</protein>
<dbReference type="eggNOG" id="COG1387">
    <property type="taxonomic scope" value="Bacteria"/>
</dbReference>
<dbReference type="InterPro" id="IPR027421">
    <property type="entry name" value="DNA_pol_lamdba_lyase_dom_sf"/>
</dbReference>
<keyword evidence="3" id="KW-1185">Reference proteome</keyword>
<dbReference type="InterPro" id="IPR003141">
    <property type="entry name" value="Pol/His_phosphatase_N"/>
</dbReference>
<dbReference type="InterPro" id="IPR050243">
    <property type="entry name" value="PHP_phosphatase"/>
</dbReference>
<dbReference type="Gene3D" id="3.20.20.140">
    <property type="entry name" value="Metal-dependent hydrolases"/>
    <property type="match status" value="1"/>
</dbReference>
<dbReference type="GO" id="GO:0005829">
    <property type="term" value="C:cytosol"/>
    <property type="evidence" value="ECO:0007669"/>
    <property type="project" value="TreeGrafter"/>
</dbReference>